<keyword evidence="1" id="KW-1133">Transmembrane helix</keyword>
<keyword evidence="1" id="KW-0472">Membrane</keyword>
<dbReference type="AlphaFoldDB" id="A0A378U3W7"/>
<gene>
    <name evidence="2" type="ORF">NCTC11179_03463</name>
</gene>
<feature type="transmembrane region" description="Helical" evidence="1">
    <location>
        <begin position="12"/>
        <end position="31"/>
    </location>
</feature>
<proteinExistence type="predicted"/>
<evidence type="ECO:0000313" key="3">
    <source>
        <dbReference type="Proteomes" id="UP000255024"/>
    </source>
</evidence>
<sequence>MNLDKIKSISKTGFWFVFLPLLLGSLIYVMARDSSIYFLQFLPIKWNKIELPYWVQYHLPDGLWAFAFSSLVALVWEDVRSTGYYVWLGVLVAVSIGLEVFYGTFDWYDLVFILVGIGGAYWIFRRKK</sequence>
<dbReference type="RefSeq" id="WP_115092541.1">
    <property type="nucleotide sequence ID" value="NZ_UGQL01000002.1"/>
</dbReference>
<dbReference type="Proteomes" id="UP000255024">
    <property type="component" value="Unassembled WGS sequence"/>
</dbReference>
<keyword evidence="1" id="KW-0812">Transmembrane</keyword>
<evidence type="ECO:0000313" key="2">
    <source>
        <dbReference type="EMBL" id="STZ69938.1"/>
    </source>
</evidence>
<keyword evidence="3" id="KW-1185">Reference proteome</keyword>
<feature type="transmembrane region" description="Helical" evidence="1">
    <location>
        <begin position="107"/>
        <end position="124"/>
    </location>
</feature>
<evidence type="ECO:0000256" key="1">
    <source>
        <dbReference type="SAM" id="Phobius"/>
    </source>
</evidence>
<reference evidence="2 3" key="1">
    <citation type="submission" date="2018-06" db="EMBL/GenBank/DDBJ databases">
        <authorList>
            <consortium name="Pathogen Informatics"/>
            <person name="Doyle S."/>
        </authorList>
    </citation>
    <scope>NUCLEOTIDE SEQUENCE [LARGE SCALE GENOMIC DNA]</scope>
    <source>
        <strain evidence="2 3">NCTC11179</strain>
    </source>
</reference>
<name>A0A378U3W7_MYROD</name>
<feature type="transmembrane region" description="Helical" evidence="1">
    <location>
        <begin position="51"/>
        <end position="76"/>
    </location>
</feature>
<accession>A0A378U3W7</accession>
<organism evidence="2 3">
    <name type="scientific">Myroides odoratus</name>
    <name type="common">Flavobacterium odoratum</name>
    <dbReference type="NCBI Taxonomy" id="256"/>
    <lineage>
        <taxon>Bacteria</taxon>
        <taxon>Pseudomonadati</taxon>
        <taxon>Bacteroidota</taxon>
        <taxon>Flavobacteriia</taxon>
        <taxon>Flavobacteriales</taxon>
        <taxon>Flavobacteriaceae</taxon>
        <taxon>Myroides</taxon>
    </lineage>
</organism>
<dbReference type="EMBL" id="UGQL01000002">
    <property type="protein sequence ID" value="STZ69938.1"/>
    <property type="molecule type" value="Genomic_DNA"/>
</dbReference>
<feature type="transmembrane region" description="Helical" evidence="1">
    <location>
        <begin position="83"/>
        <end position="101"/>
    </location>
</feature>
<protein>
    <submittedName>
        <fullName evidence="2">Uncharacterized protein</fullName>
    </submittedName>
</protein>